<dbReference type="Proteomes" id="UP000198577">
    <property type="component" value="Unassembled WGS sequence"/>
</dbReference>
<evidence type="ECO:0000313" key="2">
    <source>
        <dbReference type="EMBL" id="SFQ04625.1"/>
    </source>
</evidence>
<dbReference type="RefSeq" id="WP_092282254.1">
    <property type="nucleotide sequence ID" value="NZ_FOXR01000010.1"/>
</dbReference>
<dbReference type="Pfam" id="PF09376">
    <property type="entry name" value="NurA"/>
    <property type="match status" value="1"/>
</dbReference>
<proteinExistence type="predicted"/>
<keyword evidence="3" id="KW-1185">Reference proteome</keyword>
<gene>
    <name evidence="2" type="ORF">SAMN05444406_11064</name>
</gene>
<evidence type="ECO:0000259" key="1">
    <source>
        <dbReference type="SMART" id="SM00933"/>
    </source>
</evidence>
<reference evidence="2 3" key="1">
    <citation type="submission" date="2016-10" db="EMBL/GenBank/DDBJ databases">
        <authorList>
            <person name="de Groot N.N."/>
        </authorList>
    </citation>
    <scope>NUCLEOTIDE SEQUENCE [LARGE SCALE GENOMIC DNA]</scope>
    <source>
        <strain evidence="2 3">DSM 20678</strain>
    </source>
</reference>
<dbReference type="InterPro" id="IPR018977">
    <property type="entry name" value="NurA_domain"/>
</dbReference>
<protein>
    <submittedName>
        <fullName evidence="2">NurA domain-containing protein</fullName>
    </submittedName>
</protein>
<feature type="domain" description="NurA" evidence="1">
    <location>
        <begin position="79"/>
        <end position="357"/>
    </location>
</feature>
<dbReference type="OrthoDB" id="9799918at2"/>
<evidence type="ECO:0000313" key="3">
    <source>
        <dbReference type="Proteomes" id="UP000198577"/>
    </source>
</evidence>
<sequence>MLDLSKISLQLMEMARTRQQEVQRLKEKERCVLEAVRDFRENPQAYIEKIDSDPRHFFVAFPRGRIDDAFPLPRPIPTHTVMAVDGSQIDVDTHEIVLCYVLNIGRVVLHYGTGDPPLMDSLPYLYYKDEDLYKQGEIEVFLMRGEDLAEKRAAMEAEHLKDLILNHRREGIPTVALVDGTLVSWDKAASAKKDIGGFTAPHFKDVFKVGESLGIPVAGYISGSRTSLVINTLRARDCTQPIMNCINCEYRGDPAAPCHRLEGLRDTTLFAHILRPGERSACFYGGINTLPRREWPLYRIGFFYINVGSEIARVEAPDYVLENEGLLNQLHWAVYDQAQKGMGYPVALQEAHHFAVIKGEEREAFYRLVEGQFVRRGLPCHVTNKELRKRTRIF</sequence>
<accession>A0A1I5VAU9</accession>
<dbReference type="EMBL" id="FOXR01000010">
    <property type="protein sequence ID" value="SFQ04625.1"/>
    <property type="molecule type" value="Genomic_DNA"/>
</dbReference>
<name>A0A1I5VAU9_9FIRM</name>
<dbReference type="STRING" id="937334.SAMN05444406_11064"/>
<organism evidence="2 3">
    <name type="scientific">Caldicoprobacter faecalis</name>
    <dbReference type="NCBI Taxonomy" id="937334"/>
    <lineage>
        <taxon>Bacteria</taxon>
        <taxon>Bacillati</taxon>
        <taxon>Bacillota</taxon>
        <taxon>Clostridia</taxon>
        <taxon>Caldicoprobacterales</taxon>
        <taxon>Caldicoprobacteraceae</taxon>
        <taxon>Caldicoprobacter</taxon>
    </lineage>
</organism>
<dbReference type="SMART" id="SM00933">
    <property type="entry name" value="NurA"/>
    <property type="match status" value="1"/>
</dbReference>
<dbReference type="AlphaFoldDB" id="A0A1I5VAU9"/>